<comment type="similarity">
    <text evidence="1">Belongs to the NAD(P)-dependent epimerase/dehydratase family.</text>
</comment>
<sequence>MLRSFFIQKPVFNQIITSNWSEVACRAVHAAKSMGIKTVIVYYNKDGASLHLKNTYASLNLASGPLGELYLQIYKFIKIATNKGCETFRSGYGLLSEGEDFLKEIAAKDLVCVGPSISCTNNLGNGTISRNISLKLGVNTIPDSVSRVNTVEYVLELDRGIVCPFMIKSTKKTQTHVTNNKEEATKAFRVIKDEMDLTSMGKGISAEKMIGQAKIIGIQVLADKYGNCVYLPEKGYLLWDHKQNLNEECTDESLDHKMRRKMGKQVRSLIGYSILESKYANEEIIVLKENENKNELKKKYQKKNPQIKTQKKNRNNNNNEKENSTTKRVKGRNGLIFKNGKNDFRKNDSHLNNKKPIDIIPLQLGSKVFTYNIVSSTHITDTIKSTKGKLDNNPISLIHAKSSSGVALPENGDLIGTLIIKVGENQKLQVKGGLTTKSKERRQIPLTINQNNDRRLQQDVGKQGSKLTKIDQIEIDISDWKEGKYIFDYNKGISIERDGKIFKMPSFELSYFFKRKLAQSTGIYIGHYTNFDLEDTRLLMLSDEQFKRELIKIKVLNKEGTELQLLTEEDIYYLDGLIIKKDGSVITIDQSNKSDYSNLQNFLDHSVPPEIETNVHKGKTVLITGGSGYIATVVIRDLLRHGSKVIIIDRVIREMEEISKLQDVTIIEGNIEDNQLLKKTFQKYPIDSIVNLAADIEAGFSMREPAKFIYNNVIVNALNLYEHTPTKAGHTVFASSAGVYDGKDGGKLKEDHGVNPQNPYGETKLLMEKVMANYSSRKGIKFAALRFFNVAGATKWLGCVHGEKHIGRESHIIPILLENILGRKELNGESVRKFSIFGNDYATRDGTNIRSYIHIQDLSNGIIKALARTYAHGENIIANLGSERAMSNLEVYKTAQKVTGINKKPIFSDRRPGDPDSLDADWSKAKRQLGWKPLFSDIQRIILDALQYAEKVKSTRIPRATKSNPEKTEPLYLRKILIAVESNTVISKELKYEILFRTFIDSLYNPSIKDHNKQPQLYQAGKALRAIQQEIILSVYQNKQFFHQLKSYSLPKTERGDSLLKIKNYLIKEIKIFK</sequence>
<dbReference type="InterPro" id="IPR005481">
    <property type="entry name" value="BC-like_N"/>
</dbReference>
<dbReference type="EMBL" id="JANTQA010000057">
    <property type="protein sequence ID" value="KAJ3429204.1"/>
    <property type="molecule type" value="Genomic_DNA"/>
</dbReference>
<dbReference type="Pfam" id="PF01370">
    <property type="entry name" value="Epimerase"/>
    <property type="match status" value="1"/>
</dbReference>
<evidence type="ECO:0000259" key="7">
    <source>
        <dbReference type="PROSITE" id="PS50979"/>
    </source>
</evidence>
<dbReference type="InterPro" id="IPR011764">
    <property type="entry name" value="Biotin_carboxylation_dom"/>
</dbReference>
<dbReference type="Gene3D" id="3.30.470.20">
    <property type="entry name" value="ATP-grasp fold, B domain"/>
    <property type="match status" value="1"/>
</dbReference>
<keyword evidence="2" id="KW-0436">Ligase</keyword>
<keyword evidence="3" id="KW-0547">Nucleotide-binding</keyword>
<reference evidence="8" key="1">
    <citation type="submission" date="2022-08" db="EMBL/GenBank/DDBJ databases">
        <title>Novel sulphate-reducing endosymbionts in the free-living metamonad Anaeramoeba.</title>
        <authorList>
            <person name="Jerlstrom-Hultqvist J."/>
            <person name="Cepicka I."/>
            <person name="Gallot-Lavallee L."/>
            <person name="Salas-Leiva D."/>
            <person name="Curtis B.A."/>
            <person name="Zahonova K."/>
            <person name="Pipaliya S."/>
            <person name="Dacks J."/>
            <person name="Roger A.J."/>
        </authorList>
    </citation>
    <scope>NUCLEOTIDE SEQUENCE</scope>
    <source>
        <strain evidence="8">Busselton2</strain>
    </source>
</reference>
<evidence type="ECO:0000256" key="6">
    <source>
        <dbReference type="SAM" id="MobiDB-lite"/>
    </source>
</evidence>
<accession>A0AAV7YP20</accession>
<evidence type="ECO:0000256" key="2">
    <source>
        <dbReference type="ARBA" id="ARBA00022598"/>
    </source>
</evidence>
<evidence type="ECO:0000256" key="4">
    <source>
        <dbReference type="ARBA" id="ARBA00022840"/>
    </source>
</evidence>
<feature type="region of interest" description="Disordered" evidence="6">
    <location>
        <begin position="296"/>
        <end position="328"/>
    </location>
</feature>
<protein>
    <submittedName>
        <fullName evidence="8">Udp-glucose 4-epimerase</fullName>
    </submittedName>
</protein>
<dbReference type="SUPFAM" id="SSF56059">
    <property type="entry name" value="Glutathione synthetase ATP-binding domain-like"/>
    <property type="match status" value="1"/>
</dbReference>
<feature type="domain" description="Biotin carboxylation" evidence="7">
    <location>
        <begin position="11"/>
        <end position="334"/>
    </location>
</feature>
<dbReference type="PROSITE" id="PS50979">
    <property type="entry name" value="BC"/>
    <property type="match status" value="1"/>
</dbReference>
<dbReference type="Gene3D" id="3.90.25.10">
    <property type="entry name" value="UDP-galactose 4-epimerase, domain 1"/>
    <property type="match status" value="1"/>
</dbReference>
<dbReference type="SUPFAM" id="SSF51735">
    <property type="entry name" value="NAD(P)-binding Rossmann-fold domains"/>
    <property type="match status" value="1"/>
</dbReference>
<dbReference type="PANTHER" id="PTHR43725:SF53">
    <property type="entry name" value="UDP-ARABINOSE 4-EPIMERASE 1"/>
    <property type="match status" value="1"/>
</dbReference>
<dbReference type="Pfam" id="PF00289">
    <property type="entry name" value="Biotin_carb_N"/>
    <property type="match status" value="1"/>
</dbReference>
<dbReference type="InterPro" id="IPR001509">
    <property type="entry name" value="Epimerase_deHydtase"/>
</dbReference>
<dbReference type="InterPro" id="IPR016185">
    <property type="entry name" value="PreATP-grasp_dom_sf"/>
</dbReference>
<dbReference type="Proteomes" id="UP001146793">
    <property type="component" value="Unassembled WGS sequence"/>
</dbReference>
<dbReference type="InterPro" id="IPR005479">
    <property type="entry name" value="CPAse_ATP-bd"/>
</dbReference>
<evidence type="ECO:0000313" key="8">
    <source>
        <dbReference type="EMBL" id="KAJ3429204.1"/>
    </source>
</evidence>
<dbReference type="SUPFAM" id="SSF52440">
    <property type="entry name" value="PreATP-grasp domain"/>
    <property type="match status" value="1"/>
</dbReference>
<dbReference type="PANTHER" id="PTHR43725">
    <property type="entry name" value="UDP-GLUCOSE 4-EPIMERASE"/>
    <property type="match status" value="1"/>
</dbReference>
<name>A0AAV7YP20_9EUKA</name>
<evidence type="ECO:0000313" key="9">
    <source>
        <dbReference type="Proteomes" id="UP001146793"/>
    </source>
</evidence>
<dbReference type="InterPro" id="IPR036291">
    <property type="entry name" value="NAD(P)-bd_dom_sf"/>
</dbReference>
<keyword evidence="5" id="KW-0092">Biotin</keyword>
<comment type="caution">
    <text evidence="8">The sequence shown here is derived from an EMBL/GenBank/DDBJ whole genome shotgun (WGS) entry which is preliminary data.</text>
</comment>
<dbReference type="Gene3D" id="3.40.50.720">
    <property type="entry name" value="NAD(P)-binding Rossmann-like Domain"/>
    <property type="match status" value="1"/>
</dbReference>
<dbReference type="AlphaFoldDB" id="A0AAV7YP20"/>
<evidence type="ECO:0000256" key="1">
    <source>
        <dbReference type="ARBA" id="ARBA00007637"/>
    </source>
</evidence>
<evidence type="ECO:0000256" key="3">
    <source>
        <dbReference type="ARBA" id="ARBA00022741"/>
    </source>
</evidence>
<dbReference type="GO" id="GO:0016874">
    <property type="term" value="F:ligase activity"/>
    <property type="evidence" value="ECO:0007669"/>
    <property type="project" value="UniProtKB-KW"/>
</dbReference>
<organism evidence="8 9">
    <name type="scientific">Anaeramoeba flamelloides</name>
    <dbReference type="NCBI Taxonomy" id="1746091"/>
    <lineage>
        <taxon>Eukaryota</taxon>
        <taxon>Metamonada</taxon>
        <taxon>Anaeramoebidae</taxon>
        <taxon>Anaeramoeba</taxon>
    </lineage>
</organism>
<proteinExistence type="inferred from homology"/>
<keyword evidence="4" id="KW-0067">ATP-binding</keyword>
<evidence type="ECO:0000256" key="5">
    <source>
        <dbReference type="ARBA" id="ARBA00023267"/>
    </source>
</evidence>
<dbReference type="GO" id="GO:0005524">
    <property type="term" value="F:ATP binding"/>
    <property type="evidence" value="ECO:0007669"/>
    <property type="project" value="UniProtKB-KW"/>
</dbReference>
<dbReference type="Pfam" id="PF02786">
    <property type="entry name" value="CPSase_L_D2"/>
    <property type="match status" value="1"/>
</dbReference>
<gene>
    <name evidence="8" type="ORF">M0812_24547</name>
</gene>